<dbReference type="InterPro" id="IPR054613">
    <property type="entry name" value="Peptidase_S78_dom"/>
</dbReference>
<feature type="domain" description="Prohead serine protease" evidence="5">
    <location>
        <begin position="36"/>
        <end position="200"/>
    </location>
</feature>
<evidence type="ECO:0000256" key="2">
    <source>
        <dbReference type="ARBA" id="ARBA00022670"/>
    </source>
</evidence>
<reference evidence="7" key="1">
    <citation type="submission" date="2016-06" db="EMBL/GenBank/DDBJ databases">
        <authorList>
            <person name="Varghese N."/>
            <person name="Submissions Spin"/>
        </authorList>
    </citation>
    <scope>NUCLEOTIDE SEQUENCE [LARGE SCALE GENOMIC DNA]</scope>
    <source>
        <strain evidence="7">DSM 43168</strain>
    </source>
</reference>
<name>A0A1C4WZU7_9ACTN</name>
<evidence type="ECO:0000313" key="7">
    <source>
        <dbReference type="Proteomes" id="UP000183585"/>
    </source>
</evidence>
<keyword evidence="2 6" id="KW-0645">Protease</keyword>
<keyword evidence="3" id="KW-0378">Hydrolase</keyword>
<dbReference type="RefSeq" id="WP_074474180.1">
    <property type="nucleotide sequence ID" value="NZ_FMCT01000004.1"/>
</dbReference>
<dbReference type="EMBL" id="FMCT01000004">
    <property type="protein sequence ID" value="SCF01401.1"/>
    <property type="molecule type" value="Genomic_DNA"/>
</dbReference>
<dbReference type="Proteomes" id="UP000183585">
    <property type="component" value="Unassembled WGS sequence"/>
</dbReference>
<feature type="region of interest" description="Disordered" evidence="4">
    <location>
        <begin position="267"/>
        <end position="334"/>
    </location>
</feature>
<dbReference type="GO" id="GO:0006508">
    <property type="term" value="P:proteolysis"/>
    <property type="evidence" value="ECO:0007669"/>
    <property type="project" value="UniProtKB-KW"/>
</dbReference>
<evidence type="ECO:0000256" key="4">
    <source>
        <dbReference type="SAM" id="MobiDB-lite"/>
    </source>
</evidence>
<evidence type="ECO:0000259" key="5">
    <source>
        <dbReference type="Pfam" id="PF04586"/>
    </source>
</evidence>
<dbReference type="NCBIfam" id="TIGR01543">
    <property type="entry name" value="proheadase_HK97"/>
    <property type="match status" value="1"/>
</dbReference>
<evidence type="ECO:0000256" key="3">
    <source>
        <dbReference type="ARBA" id="ARBA00022801"/>
    </source>
</evidence>
<protein>
    <submittedName>
        <fullName evidence="6">Phage prohead protease, HK97 family</fullName>
    </submittedName>
</protein>
<feature type="compositionally biased region" description="Low complexity" evidence="4">
    <location>
        <begin position="278"/>
        <end position="297"/>
    </location>
</feature>
<organism evidence="6 7">
    <name type="scientific">Micromonospora carbonacea</name>
    <dbReference type="NCBI Taxonomy" id="47853"/>
    <lineage>
        <taxon>Bacteria</taxon>
        <taxon>Bacillati</taxon>
        <taxon>Actinomycetota</taxon>
        <taxon>Actinomycetes</taxon>
        <taxon>Micromonosporales</taxon>
        <taxon>Micromonosporaceae</taxon>
        <taxon>Micromonospora</taxon>
    </lineage>
</organism>
<keyword evidence="7" id="KW-1185">Reference proteome</keyword>
<proteinExistence type="predicted"/>
<dbReference type="Pfam" id="PF04586">
    <property type="entry name" value="Peptidase_S78"/>
    <property type="match status" value="1"/>
</dbReference>
<dbReference type="InterPro" id="IPR006433">
    <property type="entry name" value="Prohead_protease"/>
</dbReference>
<gene>
    <name evidence="6" type="ORF">GA0070563_104119</name>
</gene>
<dbReference type="GO" id="GO:0008233">
    <property type="term" value="F:peptidase activity"/>
    <property type="evidence" value="ECO:0007669"/>
    <property type="project" value="UniProtKB-KW"/>
</dbReference>
<dbReference type="AlphaFoldDB" id="A0A1C4WZU7"/>
<sequence>MTTVTEMDPRQVLRSQVRAHFFEFRAAEPGDGEPGDGRTLEGYAAVFDQPTVIESYAGSFEETVARGAFRKTLRERKPVMQFDHGNDKRVGTAPIGSIDELHEDDAGLFVRGRLLDTERVEDIRQAIAVGAIRGMSFKFRVMQDRWIDRDGKKIRDDELSALLEDPGERGPIRREITEVQLFELGPVVFPAYEQTSVNVRSGLPAGSPFNPNALALRGVIAQFGLDARCIKRHLGVFDADARRALAEEIAGTFPELLEVLAARAATPPADQPPAEGGPQTSAEPAPEATPQPQSAEPTAEVTHQRSRSTTEPVARHSVRTRRGTPSWYLAPRKR</sequence>
<accession>A0A1C4WZU7</accession>
<keyword evidence="1" id="KW-1188">Viral release from host cell</keyword>
<evidence type="ECO:0000313" key="6">
    <source>
        <dbReference type="EMBL" id="SCF01401.1"/>
    </source>
</evidence>
<evidence type="ECO:0000256" key="1">
    <source>
        <dbReference type="ARBA" id="ARBA00022612"/>
    </source>
</evidence>